<feature type="compositionally biased region" description="Polar residues" evidence="1">
    <location>
        <begin position="49"/>
        <end position="67"/>
    </location>
</feature>
<evidence type="ECO:0000313" key="2">
    <source>
        <dbReference type="EMBL" id="CNU93879.1"/>
    </source>
</evidence>
<organism evidence="2 3">
    <name type="scientific">Mycobacterium tuberculosis</name>
    <dbReference type="NCBI Taxonomy" id="1773"/>
    <lineage>
        <taxon>Bacteria</taxon>
        <taxon>Bacillati</taxon>
        <taxon>Actinomycetota</taxon>
        <taxon>Actinomycetes</taxon>
        <taxon>Mycobacteriales</taxon>
        <taxon>Mycobacteriaceae</taxon>
        <taxon>Mycobacterium</taxon>
        <taxon>Mycobacterium tuberculosis complex</taxon>
    </lineage>
</organism>
<evidence type="ECO:0000256" key="1">
    <source>
        <dbReference type="SAM" id="MobiDB-lite"/>
    </source>
</evidence>
<sequence length="67" mass="7298">MVRRGSSRKLNVPSISTRHRLDCSPPTGLTSTGARTTRTNRNTIATTSPMATPSSRLRNTTHTMVMA</sequence>
<dbReference type="Proteomes" id="UP000039217">
    <property type="component" value="Unassembled WGS sequence"/>
</dbReference>
<reference evidence="2 3" key="1">
    <citation type="submission" date="2015-03" db="EMBL/GenBank/DDBJ databases">
        <authorList>
            <consortium name="Pathogen Informatics"/>
        </authorList>
    </citation>
    <scope>NUCLEOTIDE SEQUENCE [LARGE SCALE GENOMIC DNA]</scope>
    <source>
        <strain evidence="2 3">D00501624</strain>
    </source>
</reference>
<gene>
    <name evidence="2" type="ORF">ERS007661_01395</name>
</gene>
<proteinExistence type="predicted"/>
<name>A0A655DZM5_MYCTX</name>
<feature type="compositionally biased region" description="Low complexity" evidence="1">
    <location>
        <begin position="27"/>
        <end position="48"/>
    </location>
</feature>
<accession>A0A655DZM5</accession>
<evidence type="ECO:0000313" key="3">
    <source>
        <dbReference type="Proteomes" id="UP000039217"/>
    </source>
</evidence>
<protein>
    <submittedName>
        <fullName evidence="2">Uncharacterized protein</fullName>
    </submittedName>
</protein>
<dbReference type="EMBL" id="CQQC01000381">
    <property type="protein sequence ID" value="CNU93879.1"/>
    <property type="molecule type" value="Genomic_DNA"/>
</dbReference>
<dbReference type="AlphaFoldDB" id="A0A655DZM5"/>
<feature type="region of interest" description="Disordered" evidence="1">
    <location>
        <begin position="1"/>
        <end position="67"/>
    </location>
</feature>